<evidence type="ECO:0000313" key="3">
    <source>
        <dbReference type="Proteomes" id="UP000673691"/>
    </source>
</evidence>
<accession>A0A8H8DFH3</accession>
<dbReference type="Proteomes" id="UP000673691">
    <property type="component" value="Unassembled WGS sequence"/>
</dbReference>
<dbReference type="AlphaFoldDB" id="A0A8H8DFH3"/>
<name>A0A8H8DFH3_9FUNG</name>
<evidence type="ECO:0000256" key="1">
    <source>
        <dbReference type="SAM" id="MobiDB-lite"/>
    </source>
</evidence>
<dbReference type="EMBL" id="JAEFCI010011567">
    <property type="protein sequence ID" value="KAG5456545.1"/>
    <property type="molecule type" value="Genomic_DNA"/>
</dbReference>
<reference evidence="2 3" key="1">
    <citation type="journal article" name="Sci. Rep.">
        <title>Genome-scale phylogenetic analyses confirm Olpidium as the closest living zoosporic fungus to the non-flagellated, terrestrial fungi.</title>
        <authorList>
            <person name="Chang Y."/>
            <person name="Rochon D."/>
            <person name="Sekimoto S."/>
            <person name="Wang Y."/>
            <person name="Chovatia M."/>
            <person name="Sandor L."/>
            <person name="Salamov A."/>
            <person name="Grigoriev I.V."/>
            <person name="Stajich J.E."/>
            <person name="Spatafora J.W."/>
        </authorList>
    </citation>
    <scope>NUCLEOTIDE SEQUENCE [LARGE SCALE GENOMIC DNA]</scope>
    <source>
        <strain evidence="2">S191</strain>
    </source>
</reference>
<evidence type="ECO:0000313" key="2">
    <source>
        <dbReference type="EMBL" id="KAG5456545.1"/>
    </source>
</evidence>
<feature type="compositionally biased region" description="Polar residues" evidence="1">
    <location>
        <begin position="288"/>
        <end position="298"/>
    </location>
</feature>
<feature type="region of interest" description="Disordered" evidence="1">
    <location>
        <begin position="107"/>
        <end position="127"/>
    </location>
</feature>
<proteinExistence type="predicted"/>
<keyword evidence="3" id="KW-1185">Reference proteome</keyword>
<protein>
    <submittedName>
        <fullName evidence="2">Uncharacterized protein</fullName>
    </submittedName>
</protein>
<sequence>MSTRQAGTCHAQTLQAVCLPPDVLRSCLAHAFSTEKVRDGKHPGAALAWPPEEVMGMLLGDWKVLSVNQRARRCGVARQRLRQPGDGCRSSLETLVSLPRKIHEEQQGQLARSLSAAADPPGGPPQASGFLVDVCDSQCAAAPLSAGPASAAGGDWSGSVGYAALGMRNGTLFCRSVVELVDKVVGPAVKEMDERHRRNLAKVRCTPPPIQSNRGFLGRAGLWIDSNPARVSTIPGTGGARRSGVSPLHSPGFRGGGDLLLFFCFLLPRRLPSPRSSVSSGKRRNSSTRRCSVRSINPNIPRANSKRKERGPTPFSLPPVSTALPQSGGKRERERLRRGRRLAVIDHPFLDSRAESPWSSASGRVYPPVLVCRPGCPRIRVSLQAKAAHSAAACAASAARQSAHYFCV</sequence>
<feature type="compositionally biased region" description="Low complexity" evidence="1">
    <location>
        <begin position="113"/>
        <end position="127"/>
    </location>
</feature>
<comment type="caution">
    <text evidence="2">The sequence shown here is derived from an EMBL/GenBank/DDBJ whole genome shotgun (WGS) entry which is preliminary data.</text>
</comment>
<feature type="region of interest" description="Disordered" evidence="1">
    <location>
        <begin position="273"/>
        <end position="335"/>
    </location>
</feature>
<gene>
    <name evidence="2" type="ORF">BJ554DRAFT_3688</name>
</gene>
<organism evidence="2 3">
    <name type="scientific">Olpidium bornovanus</name>
    <dbReference type="NCBI Taxonomy" id="278681"/>
    <lineage>
        <taxon>Eukaryota</taxon>
        <taxon>Fungi</taxon>
        <taxon>Fungi incertae sedis</taxon>
        <taxon>Olpidiomycota</taxon>
        <taxon>Olpidiomycotina</taxon>
        <taxon>Olpidiomycetes</taxon>
        <taxon>Olpidiales</taxon>
        <taxon>Olpidiaceae</taxon>
        <taxon>Olpidium</taxon>
    </lineage>
</organism>